<organism evidence="6 7">
    <name type="scientific">Desulfatibacillum alkenivorans DSM 16219</name>
    <dbReference type="NCBI Taxonomy" id="1121393"/>
    <lineage>
        <taxon>Bacteria</taxon>
        <taxon>Pseudomonadati</taxon>
        <taxon>Thermodesulfobacteriota</taxon>
        <taxon>Desulfobacteria</taxon>
        <taxon>Desulfobacterales</taxon>
        <taxon>Desulfatibacillaceae</taxon>
        <taxon>Desulfatibacillum</taxon>
    </lineage>
</organism>
<dbReference type="GO" id="GO:0006508">
    <property type="term" value="P:proteolysis"/>
    <property type="evidence" value="ECO:0007669"/>
    <property type="project" value="UniProtKB-KW"/>
</dbReference>
<keyword evidence="2" id="KW-0720">Serine protease</keyword>
<dbReference type="Gene3D" id="1.10.8.60">
    <property type="match status" value="1"/>
</dbReference>
<dbReference type="InterPro" id="IPR027065">
    <property type="entry name" value="Lon_Prtase"/>
</dbReference>
<keyword evidence="7" id="KW-1185">Reference proteome</keyword>
<evidence type="ECO:0000256" key="4">
    <source>
        <dbReference type="SAM" id="Phobius"/>
    </source>
</evidence>
<dbReference type="GO" id="GO:0005524">
    <property type="term" value="F:ATP binding"/>
    <property type="evidence" value="ECO:0007669"/>
    <property type="project" value="InterPro"/>
</dbReference>
<name>A0A1M6XS41_9BACT</name>
<dbReference type="InterPro" id="IPR014721">
    <property type="entry name" value="Ribsml_uS5_D2-typ_fold_subgr"/>
</dbReference>
<dbReference type="InterPro" id="IPR020568">
    <property type="entry name" value="Ribosomal_Su5_D2-typ_SF"/>
</dbReference>
<dbReference type="Pfam" id="PF01078">
    <property type="entry name" value="Mg_chelatase"/>
    <property type="match status" value="1"/>
</dbReference>
<evidence type="ECO:0000256" key="1">
    <source>
        <dbReference type="ARBA" id="ARBA00022670"/>
    </source>
</evidence>
<dbReference type="Gene3D" id="3.40.50.300">
    <property type="entry name" value="P-loop containing nucleotide triphosphate hydrolases"/>
    <property type="match status" value="2"/>
</dbReference>
<keyword evidence="4" id="KW-1133">Transmembrane helix</keyword>
<proteinExistence type="predicted"/>
<dbReference type="SMART" id="SM00382">
    <property type="entry name" value="AAA"/>
    <property type="match status" value="1"/>
</dbReference>
<dbReference type="GO" id="GO:0004252">
    <property type="term" value="F:serine-type endopeptidase activity"/>
    <property type="evidence" value="ECO:0007669"/>
    <property type="project" value="InterPro"/>
</dbReference>
<keyword evidence="4" id="KW-0472">Membrane</keyword>
<accession>A0A1M6XS41</accession>
<keyword evidence="2" id="KW-0378">Hydrolase</keyword>
<dbReference type="RefSeq" id="WP_073478588.1">
    <property type="nucleotide sequence ID" value="NZ_FQZU01000044.1"/>
</dbReference>
<dbReference type="Gene3D" id="3.30.230.10">
    <property type="match status" value="1"/>
</dbReference>
<dbReference type="AlphaFoldDB" id="A0A1M6XS41"/>
<comment type="subunit">
    <text evidence="3">Homohexamer. Organized in a ring with a central cavity.</text>
</comment>
<dbReference type="InterPro" id="IPR000523">
    <property type="entry name" value="Mg_chelatse_chII-like_cat_dom"/>
</dbReference>
<evidence type="ECO:0000256" key="3">
    <source>
        <dbReference type="ARBA" id="ARBA00026070"/>
    </source>
</evidence>
<gene>
    <name evidence="6" type="ORF">SAMN02745216_04598</name>
</gene>
<dbReference type="InterPro" id="IPR003593">
    <property type="entry name" value="AAA+_ATPase"/>
</dbReference>
<dbReference type="EMBL" id="FQZU01000044">
    <property type="protein sequence ID" value="SHL08736.1"/>
    <property type="molecule type" value="Genomic_DNA"/>
</dbReference>
<dbReference type="GO" id="GO:0030163">
    <property type="term" value="P:protein catabolic process"/>
    <property type="evidence" value="ECO:0007669"/>
    <property type="project" value="InterPro"/>
</dbReference>
<evidence type="ECO:0000313" key="6">
    <source>
        <dbReference type="EMBL" id="SHL08736.1"/>
    </source>
</evidence>
<dbReference type="STRING" id="1121393.SAMN02745216_04598"/>
<feature type="domain" description="AAA+ ATPase" evidence="5">
    <location>
        <begin position="62"/>
        <end position="366"/>
    </location>
</feature>
<dbReference type="SUPFAM" id="SSF52540">
    <property type="entry name" value="P-loop containing nucleoside triphosphate hydrolases"/>
    <property type="match status" value="1"/>
</dbReference>
<keyword evidence="4" id="KW-0812">Transmembrane</keyword>
<protein>
    <submittedName>
        <fullName evidence="6">Lon-like ATP-dependent protease</fullName>
    </submittedName>
</protein>
<evidence type="ECO:0000256" key="2">
    <source>
        <dbReference type="ARBA" id="ARBA00022825"/>
    </source>
</evidence>
<dbReference type="Pfam" id="PF05362">
    <property type="entry name" value="Lon_C"/>
    <property type="match status" value="1"/>
</dbReference>
<dbReference type="InterPro" id="IPR008269">
    <property type="entry name" value="Lon_proteolytic"/>
</dbReference>
<dbReference type="PANTHER" id="PTHR10046">
    <property type="entry name" value="ATP DEPENDENT LON PROTEASE FAMILY MEMBER"/>
    <property type="match status" value="1"/>
</dbReference>
<dbReference type="GO" id="GO:0004176">
    <property type="term" value="F:ATP-dependent peptidase activity"/>
    <property type="evidence" value="ECO:0007669"/>
    <property type="project" value="InterPro"/>
</dbReference>
<feature type="transmembrane region" description="Helical" evidence="4">
    <location>
        <begin position="159"/>
        <end position="192"/>
    </location>
</feature>
<dbReference type="SUPFAM" id="SSF54211">
    <property type="entry name" value="Ribosomal protein S5 domain 2-like"/>
    <property type="match status" value="1"/>
</dbReference>
<dbReference type="Proteomes" id="UP000183994">
    <property type="component" value="Unassembled WGS sequence"/>
</dbReference>
<evidence type="ECO:0000313" key="7">
    <source>
        <dbReference type="Proteomes" id="UP000183994"/>
    </source>
</evidence>
<dbReference type="InterPro" id="IPR027417">
    <property type="entry name" value="P-loop_NTPase"/>
</dbReference>
<dbReference type="PRINTS" id="PR00830">
    <property type="entry name" value="ENDOLAPTASE"/>
</dbReference>
<reference evidence="7" key="1">
    <citation type="submission" date="2016-11" db="EMBL/GenBank/DDBJ databases">
        <authorList>
            <person name="Varghese N."/>
            <person name="Submissions S."/>
        </authorList>
    </citation>
    <scope>NUCLEOTIDE SEQUENCE [LARGE SCALE GENOMIC DNA]</scope>
    <source>
        <strain evidence="7">DSM 16219</strain>
    </source>
</reference>
<evidence type="ECO:0000259" key="5">
    <source>
        <dbReference type="SMART" id="SM00382"/>
    </source>
</evidence>
<keyword evidence="1 6" id="KW-0645">Protease</keyword>
<dbReference type="OrthoDB" id="9758568at2"/>
<sequence>MDSAYKPEDYVRIEQLLHYPEKLQERLSGIEDTSEISIPKDPIEKVIFQNRAKSSIRKIAQNRGHILMVGRPGTGKSLLANMFQEVLDRSMGEYLRPKCAIAAYPGKDRNHVRFAYENPEKLEQRIMSVHHAIEDAGNSMDEFSLAEEIKSVKKIRNGLLLATLATAIGGVFYPPAFIATGLTGMGAIFMIMQENNHKAQEKIQRENSDSRRVAVKHLQDQVPEVLYDPRKDKDLMARISEPNARNMKGGFRHDPYQSSNLQTPAHKRAYLGAHAKAPIIYIDELKTMVKVGYMSDLLEIMQNKEYVLEGGRDTGSGAADRSETSLHADNIIIACCNHDTLQYLQDEGDGAFLSRVEDKGEIVQMESAVPESLETTLEAAQYIKQEVDNLGKAFMGAWKDVIDSEGYDGVRKRSGVIFGRALPSDYTLKERDFSRNAIMEIVKELRCCASEGKLTALLRPFNGIIKTAELEAILENSPLVEARHVRYAMDEHLSLEGAIAKEVMEHKKALKKYISAITDSIGYVVGLAVISSRSSGRMFGHPLPIHCQVNAGGADVVSAPGKLGDIAKAAAQNVRASIKKVLKTIGAPYVGYEMHVEYIQVHGGVEGDSASVAMDIALISDFIKEPVNQKYGVTGSLTGDIILAVGGVTEKVRSIMDIDLGMEGACVPWQNMQDIEPLLVNAHCRYIQKDDIPGVRIYRTEGENDPFDVYFCKTKYNAYKILMGLDKAEVEDRITQRSRKDLLFIQRMKNPSLDDSQKANAA</sequence>